<reference evidence="2" key="2">
    <citation type="submission" date="2015-01" db="EMBL/GenBank/DDBJ databases">
        <title>Evolutionary Origins and Diversification of the Mycorrhizal Mutualists.</title>
        <authorList>
            <consortium name="DOE Joint Genome Institute"/>
            <consortium name="Mycorrhizal Genomics Consortium"/>
            <person name="Kohler A."/>
            <person name="Kuo A."/>
            <person name="Nagy L.G."/>
            <person name="Floudas D."/>
            <person name="Copeland A."/>
            <person name="Barry K.W."/>
            <person name="Cichocki N."/>
            <person name="Veneault-Fourrey C."/>
            <person name="LaButti K."/>
            <person name="Lindquist E.A."/>
            <person name="Lipzen A."/>
            <person name="Lundell T."/>
            <person name="Morin E."/>
            <person name="Murat C."/>
            <person name="Riley R."/>
            <person name="Ohm R."/>
            <person name="Sun H."/>
            <person name="Tunlid A."/>
            <person name="Henrissat B."/>
            <person name="Grigoriev I.V."/>
            <person name="Hibbett D.S."/>
            <person name="Martin F."/>
        </authorList>
    </citation>
    <scope>NUCLEOTIDE SEQUENCE [LARGE SCALE GENOMIC DNA]</scope>
    <source>
        <strain evidence="2">Ve08.2h10</strain>
    </source>
</reference>
<gene>
    <name evidence="1" type="ORF">PAXRUDRAFT_487103</name>
</gene>
<dbReference type="AlphaFoldDB" id="A0A0D0DPH8"/>
<keyword evidence="2" id="KW-1185">Reference proteome</keyword>
<dbReference type="EMBL" id="KN825146">
    <property type="protein sequence ID" value="KIK93883.1"/>
    <property type="molecule type" value="Genomic_DNA"/>
</dbReference>
<evidence type="ECO:0000313" key="1">
    <source>
        <dbReference type="EMBL" id="KIK93883.1"/>
    </source>
</evidence>
<dbReference type="InParanoid" id="A0A0D0DPH8"/>
<accession>A0A0D0DPH8</accession>
<sequence>MPLVIPSGTSLPALQPRLSSILWGSESRNGTMDMSESSRFARLLYPHAPTASCGSLLGGIRVNIASPYRERPGIRIHYYVNTTCRKTRSIYRLSLRFR</sequence>
<dbReference type="HOGENOM" id="CLU_2334260_0_0_1"/>
<dbReference type="Proteomes" id="UP000054538">
    <property type="component" value="Unassembled WGS sequence"/>
</dbReference>
<proteinExistence type="predicted"/>
<organism evidence="1 2">
    <name type="scientific">Paxillus rubicundulus Ve08.2h10</name>
    <dbReference type="NCBI Taxonomy" id="930991"/>
    <lineage>
        <taxon>Eukaryota</taxon>
        <taxon>Fungi</taxon>
        <taxon>Dikarya</taxon>
        <taxon>Basidiomycota</taxon>
        <taxon>Agaricomycotina</taxon>
        <taxon>Agaricomycetes</taxon>
        <taxon>Agaricomycetidae</taxon>
        <taxon>Boletales</taxon>
        <taxon>Paxilineae</taxon>
        <taxon>Paxillaceae</taxon>
        <taxon>Paxillus</taxon>
    </lineage>
</organism>
<name>A0A0D0DPH8_9AGAM</name>
<protein>
    <submittedName>
        <fullName evidence="1">Uncharacterized protein</fullName>
    </submittedName>
</protein>
<evidence type="ECO:0000313" key="2">
    <source>
        <dbReference type="Proteomes" id="UP000054538"/>
    </source>
</evidence>
<reference evidence="1 2" key="1">
    <citation type="submission" date="2014-04" db="EMBL/GenBank/DDBJ databases">
        <authorList>
            <consortium name="DOE Joint Genome Institute"/>
            <person name="Kuo A."/>
            <person name="Kohler A."/>
            <person name="Jargeat P."/>
            <person name="Nagy L.G."/>
            <person name="Floudas D."/>
            <person name="Copeland A."/>
            <person name="Barry K.W."/>
            <person name="Cichocki N."/>
            <person name="Veneault-Fourrey C."/>
            <person name="LaButti K."/>
            <person name="Lindquist E.A."/>
            <person name="Lipzen A."/>
            <person name="Lundell T."/>
            <person name="Morin E."/>
            <person name="Murat C."/>
            <person name="Sun H."/>
            <person name="Tunlid A."/>
            <person name="Henrissat B."/>
            <person name="Grigoriev I.V."/>
            <person name="Hibbett D.S."/>
            <person name="Martin F."/>
            <person name="Nordberg H.P."/>
            <person name="Cantor M.N."/>
            <person name="Hua S.X."/>
        </authorList>
    </citation>
    <scope>NUCLEOTIDE SEQUENCE [LARGE SCALE GENOMIC DNA]</scope>
    <source>
        <strain evidence="1 2">Ve08.2h10</strain>
    </source>
</reference>